<proteinExistence type="predicted"/>
<feature type="compositionally biased region" description="Basic and acidic residues" evidence="1">
    <location>
        <begin position="83"/>
        <end position="93"/>
    </location>
</feature>
<sequence>MIAVILVMFLRNEVGVCVPIYVKTTDRAERLYIEAASTRVINRGTLRGKAFYHKGRRVHPDDIINELGIQFYDTVRLMPIKEPEDEKGEKVDEAFPLPSGHEGPIE</sequence>
<evidence type="ECO:0000256" key="1">
    <source>
        <dbReference type="SAM" id="MobiDB-lite"/>
    </source>
</evidence>
<feature type="chain" id="PRO_5043124812" evidence="2">
    <location>
        <begin position="18"/>
        <end position="106"/>
    </location>
</feature>
<dbReference type="OMA" id="NEHEAPI"/>
<keyword evidence="4" id="KW-1185">Reference proteome</keyword>
<reference evidence="5" key="1">
    <citation type="submission" date="2017-02" db="UniProtKB">
        <authorList>
            <consortium name="WormBaseParasite"/>
        </authorList>
    </citation>
    <scope>IDENTIFICATION</scope>
</reference>
<dbReference type="EMBL" id="UYSL01019803">
    <property type="protein sequence ID" value="VDL70065.1"/>
    <property type="molecule type" value="Genomic_DNA"/>
</dbReference>
<evidence type="ECO:0000313" key="4">
    <source>
        <dbReference type="Proteomes" id="UP000271162"/>
    </source>
</evidence>
<name>A0A0N4XUR8_NIPBR</name>
<feature type="region of interest" description="Disordered" evidence="1">
    <location>
        <begin position="83"/>
        <end position="106"/>
    </location>
</feature>
<feature type="signal peptide" evidence="2">
    <location>
        <begin position="1"/>
        <end position="17"/>
    </location>
</feature>
<dbReference type="WBParaSite" id="NBR_0000647501-mRNA-1">
    <property type="protein sequence ID" value="NBR_0000647501-mRNA-1"/>
    <property type="gene ID" value="NBR_0000647501"/>
</dbReference>
<dbReference type="AlphaFoldDB" id="A0A0N4XUR8"/>
<keyword evidence="2" id="KW-0732">Signal</keyword>
<accession>A0A0N4XUR8</accession>
<evidence type="ECO:0000256" key="2">
    <source>
        <dbReference type="SAM" id="SignalP"/>
    </source>
</evidence>
<protein>
    <submittedName>
        <fullName evidence="5">DNA-binding protein</fullName>
    </submittedName>
</protein>
<organism evidence="5">
    <name type="scientific">Nippostrongylus brasiliensis</name>
    <name type="common">Rat hookworm</name>
    <dbReference type="NCBI Taxonomy" id="27835"/>
    <lineage>
        <taxon>Eukaryota</taxon>
        <taxon>Metazoa</taxon>
        <taxon>Ecdysozoa</taxon>
        <taxon>Nematoda</taxon>
        <taxon>Chromadorea</taxon>
        <taxon>Rhabditida</taxon>
        <taxon>Rhabditina</taxon>
        <taxon>Rhabditomorpha</taxon>
        <taxon>Strongyloidea</taxon>
        <taxon>Heligmosomidae</taxon>
        <taxon>Nippostrongylus</taxon>
    </lineage>
</organism>
<dbReference type="Gene3D" id="3.10.20.90">
    <property type="entry name" value="Phosphatidylinositol 3-kinase Catalytic Subunit, Chain A, domain 1"/>
    <property type="match status" value="1"/>
</dbReference>
<gene>
    <name evidence="3" type="ORF">NBR_LOCUS6476</name>
</gene>
<dbReference type="Proteomes" id="UP000271162">
    <property type="component" value="Unassembled WGS sequence"/>
</dbReference>
<evidence type="ECO:0000313" key="3">
    <source>
        <dbReference type="EMBL" id="VDL70065.1"/>
    </source>
</evidence>
<reference evidence="3 4" key="2">
    <citation type="submission" date="2018-11" db="EMBL/GenBank/DDBJ databases">
        <authorList>
            <consortium name="Pathogen Informatics"/>
        </authorList>
    </citation>
    <scope>NUCLEOTIDE SEQUENCE [LARGE SCALE GENOMIC DNA]</scope>
</reference>
<evidence type="ECO:0000313" key="5">
    <source>
        <dbReference type="WBParaSite" id="NBR_0000647501-mRNA-1"/>
    </source>
</evidence>